<dbReference type="Proteomes" id="UP000594014">
    <property type="component" value="Chromosome"/>
</dbReference>
<organism evidence="1 2">
    <name type="scientific">Anoxybacterium hadale</name>
    <dbReference type="NCBI Taxonomy" id="3408580"/>
    <lineage>
        <taxon>Bacteria</taxon>
        <taxon>Bacillati</taxon>
        <taxon>Bacillota</taxon>
        <taxon>Clostridia</taxon>
        <taxon>Peptostreptococcales</taxon>
        <taxon>Anaerovoracaceae</taxon>
        <taxon>Anoxybacterium</taxon>
    </lineage>
</organism>
<gene>
    <name evidence="1" type="ORF">FRZ06_05120</name>
</gene>
<keyword evidence="1" id="KW-0238">DNA-binding</keyword>
<dbReference type="EMBL" id="CP042469">
    <property type="protein sequence ID" value="QOX62769.1"/>
    <property type="molecule type" value="Genomic_DNA"/>
</dbReference>
<accession>A0ACD1A8U7</accession>
<evidence type="ECO:0000313" key="2">
    <source>
        <dbReference type="Proteomes" id="UP000594014"/>
    </source>
</evidence>
<evidence type="ECO:0000313" key="1">
    <source>
        <dbReference type="EMBL" id="QOX62769.1"/>
    </source>
</evidence>
<reference evidence="1" key="1">
    <citation type="submission" date="2019-08" db="EMBL/GenBank/DDBJ databases">
        <title>Genome sequence of Clostridiales bacterium MT110.</title>
        <authorList>
            <person name="Cao J."/>
        </authorList>
    </citation>
    <scope>NUCLEOTIDE SEQUENCE</scope>
    <source>
        <strain evidence="1">MT110</strain>
    </source>
</reference>
<proteinExistence type="predicted"/>
<keyword evidence="2" id="KW-1185">Reference proteome</keyword>
<protein>
    <submittedName>
        <fullName evidence="1">ComEA family DNA-binding protein</fullName>
    </submittedName>
</protein>
<name>A0ACD1A8U7_9FIRM</name>
<sequence length="233" mass="24750">MMNHLYEHFTKDKKLMIKVIAGILLLVIAFFSYLMKNSGEEAIVVTEGTAIDGSAAMVLTGSAIEENSPSLEIVIDVSGAVGKPSVLVLPEGSRVYQAVEKSGGFTAEADTRFINQAELLTDGQKLYIPTKEEIEQAQNGAAPATPITAGGGTGFTGIPEGLSQQSSDHGLININTADSAVLQQLSGVGPSTAEKIIKYRNENGAFQSIEDIKNVSGIGDKTFEKFKDKIKVK</sequence>